<evidence type="ECO:0000256" key="1">
    <source>
        <dbReference type="SAM" id="Phobius"/>
    </source>
</evidence>
<gene>
    <name evidence="2" type="ORF">KGA66_16850</name>
</gene>
<evidence type="ECO:0000313" key="2">
    <source>
        <dbReference type="EMBL" id="MBS2964729.1"/>
    </source>
</evidence>
<accession>A0A8J7WT59</accession>
<organism evidence="2 3">
    <name type="scientific">Actinocrinis puniceicyclus</name>
    <dbReference type="NCBI Taxonomy" id="977794"/>
    <lineage>
        <taxon>Bacteria</taxon>
        <taxon>Bacillati</taxon>
        <taxon>Actinomycetota</taxon>
        <taxon>Actinomycetes</taxon>
        <taxon>Catenulisporales</taxon>
        <taxon>Actinospicaceae</taxon>
        <taxon>Actinocrinis</taxon>
    </lineage>
</organism>
<comment type="caution">
    <text evidence="2">The sequence shown here is derived from an EMBL/GenBank/DDBJ whole genome shotgun (WGS) entry which is preliminary data.</text>
</comment>
<dbReference type="PANTHER" id="PTHR34351">
    <property type="entry name" value="SLR1927 PROTEIN-RELATED"/>
    <property type="match status" value="1"/>
</dbReference>
<evidence type="ECO:0000313" key="3">
    <source>
        <dbReference type="Proteomes" id="UP000677913"/>
    </source>
</evidence>
<keyword evidence="1" id="KW-0472">Membrane</keyword>
<feature type="transmembrane region" description="Helical" evidence="1">
    <location>
        <begin position="89"/>
        <end position="110"/>
    </location>
</feature>
<proteinExistence type="predicted"/>
<name>A0A8J7WT59_9ACTN</name>
<dbReference type="PANTHER" id="PTHR34351:SF1">
    <property type="entry name" value="SLR1927 PROTEIN"/>
    <property type="match status" value="1"/>
</dbReference>
<dbReference type="RefSeq" id="WP_211469091.1">
    <property type="nucleotide sequence ID" value="NZ_JAGSXH010000058.1"/>
</dbReference>
<keyword evidence="1" id="KW-0812">Transmembrane</keyword>
<sequence length="451" mass="48565">MNLTYPTGRRSSAPRSRLRLPQALRRHETRLRPAADAILRIARVGRDLSARYLAPPSRVLTGAGRGVLLGSLTAWLVGAHFGWLELTVAATAGFISILLSIAFVLGRAPVRVTVRPERWRVPAGETVDLTVELTNRAQRMLLPVGLELAVGPVGNQQPVAVPAPRLGRDQSVIVDDFPPISAERRGVIAIGPATTVRADPLGLLRRTVQWPEVKELIVYPRTVPLSPLGAGLLHDLEGRTDEQISPSDLDFHTLRDYVRGDDRRHIHWRSSARVGSLAPGSQRFLVRQFLQTHSTHLLIAVDGDVASYTDPDQFETAISAAASVARRAIEDRIGATIVVADRQVRDLTDEAALFDACARARFATGGDFGALVARSAGLAPHTSVALLVTGPNADGARLRQVRGGLRPEVAVNALRVDPAKRSGVVPGTAMNVYTLAQLPDLRALLASGGVR</sequence>
<keyword evidence="1" id="KW-1133">Transmembrane helix</keyword>
<dbReference type="AlphaFoldDB" id="A0A8J7WT59"/>
<dbReference type="EMBL" id="JAGSXH010000058">
    <property type="protein sequence ID" value="MBS2964729.1"/>
    <property type="molecule type" value="Genomic_DNA"/>
</dbReference>
<reference evidence="2" key="1">
    <citation type="submission" date="2021-04" db="EMBL/GenBank/DDBJ databases">
        <title>Genome based classification of Actinospica acidithermotolerans sp. nov., an actinobacterium isolated from an Indonesian hot spring.</title>
        <authorList>
            <person name="Kusuma A.B."/>
            <person name="Putra K.E."/>
            <person name="Nafisah S."/>
            <person name="Loh J."/>
            <person name="Nouioui I."/>
            <person name="Goodfellow M."/>
        </authorList>
    </citation>
    <scope>NUCLEOTIDE SEQUENCE</scope>
    <source>
        <strain evidence="2">DSM 45618</strain>
    </source>
</reference>
<dbReference type="Proteomes" id="UP000677913">
    <property type="component" value="Unassembled WGS sequence"/>
</dbReference>
<protein>
    <submittedName>
        <fullName evidence="2">DUF58 domain-containing protein</fullName>
    </submittedName>
</protein>
<feature type="transmembrane region" description="Helical" evidence="1">
    <location>
        <begin position="66"/>
        <end position="83"/>
    </location>
</feature>
<keyword evidence="3" id="KW-1185">Reference proteome</keyword>